<keyword evidence="4" id="KW-1185">Reference proteome</keyword>
<sequence length="421" mass="47578">MLLLYMWRDTCSSSETVVLNMSTLAWSAVTSVQGRVSVASEGLSLVVSLNDGEDVLVSFGGYNGRYNNEVCVLKPNHKSTLQSKINKKSIPDSGSAVPNATNATRDSKPELGAGQEGKIWEITVDNAYPTVLDLRLWTWSKLEAKTGDEPFTTLDPCAGHSLGFHFCCYAWLESRVALRDCRSAVSIFYFLNWIEELLQLNLTKRLLGYNEEVVDMKFVGDDEKFLALATNLEQFWEKLNCDWKCKSYEKAKKKLTILEAPNILTIVLKRFQSGNFEKLNKSVQFPEVLNMDPYIRGLKDKSPLYCLYAVVVHLDSMNVAYSGHYVCYVKNIQGEWLRTDDSRVEPVELSRVLSERAYMLLYVRHSPKPLGSVSSNAVFSTGKFKRRNLEAIPDVSKTRSNSMAKPMPQHFASERIAPKVM</sequence>
<evidence type="ECO:0000256" key="1">
    <source>
        <dbReference type="SAM" id="MobiDB-lite"/>
    </source>
</evidence>
<gene>
    <name evidence="3" type="ORF">KIW84_020169</name>
</gene>
<name>A0A9D4Y8B8_PEA</name>
<dbReference type="PROSITE" id="PS50235">
    <property type="entry name" value="USP_3"/>
    <property type="match status" value="1"/>
</dbReference>
<dbReference type="Gramene" id="Psat02G0016900-T1">
    <property type="protein sequence ID" value="KAI5432760.1"/>
    <property type="gene ID" value="KIW84_020169"/>
</dbReference>
<dbReference type="Pfam" id="PF00443">
    <property type="entry name" value="UCH"/>
    <property type="match status" value="1"/>
</dbReference>
<protein>
    <recommendedName>
        <fullName evidence="2">USP domain-containing protein</fullName>
    </recommendedName>
</protein>
<feature type="domain" description="USP" evidence="2">
    <location>
        <begin position="1"/>
        <end position="365"/>
    </location>
</feature>
<dbReference type="AlphaFoldDB" id="A0A9D4Y8B8"/>
<dbReference type="GO" id="GO:0016579">
    <property type="term" value="P:protein deubiquitination"/>
    <property type="evidence" value="ECO:0007669"/>
    <property type="project" value="InterPro"/>
</dbReference>
<dbReference type="GO" id="GO:0005634">
    <property type="term" value="C:nucleus"/>
    <property type="evidence" value="ECO:0007669"/>
    <property type="project" value="TreeGrafter"/>
</dbReference>
<dbReference type="GO" id="GO:0004843">
    <property type="term" value="F:cysteine-type deubiquitinase activity"/>
    <property type="evidence" value="ECO:0007669"/>
    <property type="project" value="InterPro"/>
</dbReference>
<dbReference type="PANTHER" id="PTHR24006:SF690">
    <property type="entry name" value="UBIQUITIN CARBOXYL-TERMINAL HYDROLASE 17"/>
    <property type="match status" value="1"/>
</dbReference>
<dbReference type="GO" id="GO:0005829">
    <property type="term" value="C:cytosol"/>
    <property type="evidence" value="ECO:0007669"/>
    <property type="project" value="TreeGrafter"/>
</dbReference>
<organism evidence="3 4">
    <name type="scientific">Pisum sativum</name>
    <name type="common">Garden pea</name>
    <name type="synonym">Lathyrus oleraceus</name>
    <dbReference type="NCBI Taxonomy" id="3888"/>
    <lineage>
        <taxon>Eukaryota</taxon>
        <taxon>Viridiplantae</taxon>
        <taxon>Streptophyta</taxon>
        <taxon>Embryophyta</taxon>
        <taxon>Tracheophyta</taxon>
        <taxon>Spermatophyta</taxon>
        <taxon>Magnoliopsida</taxon>
        <taxon>eudicotyledons</taxon>
        <taxon>Gunneridae</taxon>
        <taxon>Pentapetalae</taxon>
        <taxon>rosids</taxon>
        <taxon>fabids</taxon>
        <taxon>Fabales</taxon>
        <taxon>Fabaceae</taxon>
        <taxon>Papilionoideae</taxon>
        <taxon>50 kb inversion clade</taxon>
        <taxon>NPAAA clade</taxon>
        <taxon>Hologalegina</taxon>
        <taxon>IRL clade</taxon>
        <taxon>Fabeae</taxon>
        <taxon>Lathyrus</taxon>
    </lineage>
</organism>
<reference evidence="3 4" key="1">
    <citation type="journal article" date="2022" name="Nat. Genet.">
        <title>Improved pea reference genome and pan-genome highlight genomic features and evolutionary characteristics.</title>
        <authorList>
            <person name="Yang T."/>
            <person name="Liu R."/>
            <person name="Luo Y."/>
            <person name="Hu S."/>
            <person name="Wang D."/>
            <person name="Wang C."/>
            <person name="Pandey M.K."/>
            <person name="Ge S."/>
            <person name="Xu Q."/>
            <person name="Li N."/>
            <person name="Li G."/>
            <person name="Huang Y."/>
            <person name="Saxena R.K."/>
            <person name="Ji Y."/>
            <person name="Li M."/>
            <person name="Yan X."/>
            <person name="He Y."/>
            <person name="Liu Y."/>
            <person name="Wang X."/>
            <person name="Xiang C."/>
            <person name="Varshney R.K."/>
            <person name="Ding H."/>
            <person name="Gao S."/>
            <person name="Zong X."/>
        </authorList>
    </citation>
    <scope>NUCLEOTIDE SEQUENCE [LARGE SCALE GENOMIC DNA]</scope>
    <source>
        <strain evidence="3 4">cv. Zhongwan 6</strain>
    </source>
</reference>
<dbReference type="EMBL" id="JAMSHJ010000002">
    <property type="protein sequence ID" value="KAI5432760.1"/>
    <property type="molecule type" value="Genomic_DNA"/>
</dbReference>
<feature type="region of interest" description="Disordered" evidence="1">
    <location>
        <begin position="84"/>
        <end position="111"/>
    </location>
</feature>
<comment type="caution">
    <text evidence="3">The sequence shown here is derived from an EMBL/GenBank/DDBJ whole genome shotgun (WGS) entry which is preliminary data.</text>
</comment>
<dbReference type="Gene3D" id="3.90.70.10">
    <property type="entry name" value="Cysteine proteinases"/>
    <property type="match status" value="1"/>
</dbReference>
<dbReference type="InterPro" id="IPR050164">
    <property type="entry name" value="Peptidase_C19"/>
</dbReference>
<dbReference type="InterPro" id="IPR028889">
    <property type="entry name" value="USP"/>
</dbReference>
<proteinExistence type="predicted"/>
<dbReference type="Proteomes" id="UP001058974">
    <property type="component" value="Chromosome 2"/>
</dbReference>
<evidence type="ECO:0000313" key="3">
    <source>
        <dbReference type="EMBL" id="KAI5432760.1"/>
    </source>
</evidence>
<dbReference type="InterPro" id="IPR038765">
    <property type="entry name" value="Papain-like_cys_pep_sf"/>
</dbReference>
<accession>A0A9D4Y8B8</accession>
<evidence type="ECO:0000259" key="2">
    <source>
        <dbReference type="PROSITE" id="PS50235"/>
    </source>
</evidence>
<dbReference type="SUPFAM" id="SSF54001">
    <property type="entry name" value="Cysteine proteinases"/>
    <property type="match status" value="1"/>
</dbReference>
<evidence type="ECO:0000313" key="4">
    <source>
        <dbReference type="Proteomes" id="UP001058974"/>
    </source>
</evidence>
<dbReference type="InterPro" id="IPR001394">
    <property type="entry name" value="Peptidase_C19_UCH"/>
</dbReference>
<dbReference type="PANTHER" id="PTHR24006">
    <property type="entry name" value="UBIQUITIN CARBOXYL-TERMINAL HYDROLASE"/>
    <property type="match status" value="1"/>
</dbReference>